<feature type="domain" description="BPTI/Kunitz inhibitor" evidence="5">
    <location>
        <begin position="23"/>
        <end position="75"/>
    </location>
</feature>
<feature type="domain" description="BPTI/Kunitz inhibitor" evidence="5">
    <location>
        <begin position="82"/>
        <end position="132"/>
    </location>
</feature>
<keyword evidence="4" id="KW-1015">Disulfide bond</keyword>
<dbReference type="OrthoDB" id="4473401at2759"/>
<dbReference type="Pfam" id="PF00014">
    <property type="entry name" value="Kunitz_BPTI"/>
    <property type="match status" value="2"/>
</dbReference>
<keyword evidence="7" id="KW-1185">Reference proteome</keyword>
<dbReference type="Proteomes" id="UP000271098">
    <property type="component" value="Unassembled WGS sequence"/>
</dbReference>
<evidence type="ECO:0000256" key="4">
    <source>
        <dbReference type="ARBA" id="ARBA00023157"/>
    </source>
</evidence>
<dbReference type="InterPro" id="IPR002223">
    <property type="entry name" value="Kunitz_BPTI"/>
</dbReference>
<dbReference type="SUPFAM" id="SSF57362">
    <property type="entry name" value="BPTI-like"/>
    <property type="match status" value="2"/>
</dbReference>
<dbReference type="CDD" id="cd22593">
    <property type="entry name" value="Kunitz_conkunitzin"/>
    <property type="match status" value="2"/>
</dbReference>
<evidence type="ECO:0000259" key="5">
    <source>
        <dbReference type="PROSITE" id="PS50279"/>
    </source>
</evidence>
<accession>A0A183DR02</accession>
<comment type="subcellular location">
    <subcellularLocation>
        <location evidence="1">Secreted</location>
    </subcellularLocation>
</comment>
<evidence type="ECO:0000256" key="3">
    <source>
        <dbReference type="ARBA" id="ARBA00022729"/>
    </source>
</evidence>
<keyword evidence="2" id="KW-0964">Secreted</keyword>
<keyword evidence="3" id="KW-0732">Signal</keyword>
<dbReference type="PRINTS" id="PR00759">
    <property type="entry name" value="BASICPTASE"/>
</dbReference>
<organism evidence="8">
    <name type="scientific">Gongylonema pulchrum</name>
    <dbReference type="NCBI Taxonomy" id="637853"/>
    <lineage>
        <taxon>Eukaryota</taxon>
        <taxon>Metazoa</taxon>
        <taxon>Ecdysozoa</taxon>
        <taxon>Nematoda</taxon>
        <taxon>Chromadorea</taxon>
        <taxon>Rhabditida</taxon>
        <taxon>Spirurina</taxon>
        <taxon>Spiruromorpha</taxon>
        <taxon>Spiruroidea</taxon>
        <taxon>Gongylonematidae</taxon>
        <taxon>Gongylonema</taxon>
    </lineage>
</organism>
<dbReference type="GO" id="GO:0004867">
    <property type="term" value="F:serine-type endopeptidase inhibitor activity"/>
    <property type="evidence" value="ECO:0007669"/>
    <property type="project" value="InterPro"/>
</dbReference>
<evidence type="ECO:0000313" key="8">
    <source>
        <dbReference type="WBParaSite" id="GPUH_0001115601-mRNA-1"/>
    </source>
</evidence>
<reference evidence="8" key="1">
    <citation type="submission" date="2016-06" db="UniProtKB">
        <authorList>
            <consortium name="WormBaseParasite"/>
        </authorList>
    </citation>
    <scope>IDENTIFICATION</scope>
</reference>
<protein>
    <submittedName>
        <fullName evidence="8">Kunitz/Bovine pancreatic trypsin inhibitor domain protein</fullName>
    </submittedName>
</protein>
<evidence type="ECO:0000313" key="6">
    <source>
        <dbReference type="EMBL" id="VDN18390.1"/>
    </source>
</evidence>
<dbReference type="WBParaSite" id="GPUH_0001115601-mRNA-1">
    <property type="protein sequence ID" value="GPUH_0001115601-mRNA-1"/>
    <property type="gene ID" value="GPUH_0001115601"/>
</dbReference>
<reference evidence="6 7" key="2">
    <citation type="submission" date="2018-11" db="EMBL/GenBank/DDBJ databases">
        <authorList>
            <consortium name="Pathogen Informatics"/>
        </authorList>
    </citation>
    <scope>NUCLEOTIDE SEQUENCE [LARGE SCALE GENOMIC DNA]</scope>
</reference>
<gene>
    <name evidence="6" type="ORF">GPUH_LOCUS11143</name>
</gene>
<dbReference type="AlphaFoldDB" id="A0A183DR02"/>
<name>A0A183DR02_9BILA</name>
<dbReference type="PROSITE" id="PS50279">
    <property type="entry name" value="BPTI_KUNITZ_2"/>
    <property type="match status" value="2"/>
</dbReference>
<evidence type="ECO:0000256" key="2">
    <source>
        <dbReference type="ARBA" id="ARBA00022525"/>
    </source>
</evidence>
<dbReference type="InterPro" id="IPR036880">
    <property type="entry name" value="Kunitz_BPTI_sf"/>
</dbReference>
<dbReference type="SMART" id="SM00131">
    <property type="entry name" value="KU"/>
    <property type="match status" value="2"/>
</dbReference>
<sequence length="148" mass="16373">MIVSREALELVYKKSALLTTDPCQLPLSQGIINDGGPYTRWFYDRISGSCKPFQYAGIGGNQNNFLTRSDCAKRCPASMSPCSLPVEIGRGSSSLRRVYYNPVLRQCIPFVYSGLGGNENNFLTMQECTVQCLSQQFNVPFSDSGVFS</sequence>
<proteinExistence type="predicted"/>
<dbReference type="Gene3D" id="4.10.410.10">
    <property type="entry name" value="Pancreatic trypsin inhibitor Kunitz domain"/>
    <property type="match status" value="2"/>
</dbReference>
<evidence type="ECO:0000313" key="7">
    <source>
        <dbReference type="Proteomes" id="UP000271098"/>
    </source>
</evidence>
<evidence type="ECO:0000256" key="1">
    <source>
        <dbReference type="ARBA" id="ARBA00004613"/>
    </source>
</evidence>
<dbReference type="PANTHER" id="PTHR45938:SF11">
    <property type="entry name" value="WAP, KAZAL, IMMUNOGLOBULIN, KUNITZ AND NTR DOMAIN-CONTAINING PROTEIN 2-LIKE"/>
    <property type="match status" value="1"/>
</dbReference>
<dbReference type="GO" id="GO:0005615">
    <property type="term" value="C:extracellular space"/>
    <property type="evidence" value="ECO:0007669"/>
    <property type="project" value="TreeGrafter"/>
</dbReference>
<dbReference type="EMBL" id="UYRT01078371">
    <property type="protein sequence ID" value="VDN18390.1"/>
    <property type="molecule type" value="Genomic_DNA"/>
</dbReference>
<dbReference type="GO" id="GO:0048019">
    <property type="term" value="F:receptor antagonist activity"/>
    <property type="evidence" value="ECO:0007669"/>
    <property type="project" value="TreeGrafter"/>
</dbReference>
<dbReference type="GO" id="GO:0050431">
    <property type="term" value="F:transforming growth factor beta binding"/>
    <property type="evidence" value="ECO:0007669"/>
    <property type="project" value="TreeGrafter"/>
</dbReference>
<dbReference type="PANTHER" id="PTHR45938">
    <property type="entry name" value="ACP24A4-RELATED"/>
    <property type="match status" value="1"/>
</dbReference>